<dbReference type="SUPFAM" id="SSF50475">
    <property type="entry name" value="FMN-binding split barrel"/>
    <property type="match status" value="1"/>
</dbReference>
<reference evidence="4" key="1">
    <citation type="journal article" date="2019" name="Int. J. Syst. Evol. Microbiol.">
        <title>The Global Catalogue of Microorganisms (GCM) 10K type strain sequencing project: providing services to taxonomists for standard genome sequencing and annotation.</title>
        <authorList>
            <consortium name="The Broad Institute Genomics Platform"/>
            <consortium name="The Broad Institute Genome Sequencing Center for Infectious Disease"/>
            <person name="Wu L."/>
            <person name="Ma J."/>
        </authorList>
    </citation>
    <scope>NUCLEOTIDE SEQUENCE [LARGE SCALE GENOMIC DNA]</scope>
    <source>
        <strain evidence="4">JCM 18304</strain>
    </source>
</reference>
<dbReference type="SMART" id="SM00903">
    <property type="entry name" value="Flavin_Reduct"/>
    <property type="match status" value="1"/>
</dbReference>
<dbReference type="Proteomes" id="UP001501570">
    <property type="component" value="Unassembled WGS sequence"/>
</dbReference>
<evidence type="ECO:0000256" key="1">
    <source>
        <dbReference type="ARBA" id="ARBA00023002"/>
    </source>
</evidence>
<proteinExistence type="predicted"/>
<evidence type="ECO:0000313" key="4">
    <source>
        <dbReference type="Proteomes" id="UP001501570"/>
    </source>
</evidence>
<dbReference type="RefSeq" id="WP_345638772.1">
    <property type="nucleotide sequence ID" value="NZ_BAABJQ010000046.1"/>
</dbReference>
<dbReference type="PANTHER" id="PTHR30466:SF1">
    <property type="entry name" value="FMN REDUCTASE (NADH) RUTF"/>
    <property type="match status" value="1"/>
</dbReference>
<evidence type="ECO:0000313" key="3">
    <source>
        <dbReference type="EMBL" id="GAA5200928.1"/>
    </source>
</evidence>
<gene>
    <name evidence="3" type="ORF">GCM10023322_79890</name>
</gene>
<feature type="domain" description="Flavin reductase like" evidence="2">
    <location>
        <begin position="17"/>
        <end position="159"/>
    </location>
</feature>
<sequence>MDISLESGVGEQLKAAFRQHPAGLAVITADGPDGPAGLTVSSVASVSVTPPALSFSLGGTPSARAVLTAPSFVVHLLGPRHTELARAFSRTGPRFSSEQGWGRLPTGEPILLGAAAALRCVPLHLVPVGESTVVVASVAEVRLGPVGGRLVYHNRTFVS</sequence>
<name>A0ABP9ST22_9ACTN</name>
<dbReference type="Pfam" id="PF01613">
    <property type="entry name" value="Flavin_Reduct"/>
    <property type="match status" value="1"/>
</dbReference>
<dbReference type="Gene3D" id="2.30.110.10">
    <property type="entry name" value="Electron Transport, Fmn-binding Protein, Chain A"/>
    <property type="match status" value="1"/>
</dbReference>
<accession>A0ABP9ST22</accession>
<dbReference type="InterPro" id="IPR050268">
    <property type="entry name" value="NADH-dep_flavin_reductase"/>
</dbReference>
<dbReference type="InterPro" id="IPR012349">
    <property type="entry name" value="Split_barrel_FMN-bd"/>
</dbReference>
<dbReference type="PANTHER" id="PTHR30466">
    <property type="entry name" value="FLAVIN REDUCTASE"/>
    <property type="match status" value="1"/>
</dbReference>
<dbReference type="InterPro" id="IPR002563">
    <property type="entry name" value="Flavin_Rdtase-like_dom"/>
</dbReference>
<evidence type="ECO:0000259" key="2">
    <source>
        <dbReference type="SMART" id="SM00903"/>
    </source>
</evidence>
<organism evidence="3 4">
    <name type="scientific">Rugosimonospora acidiphila</name>
    <dbReference type="NCBI Taxonomy" id="556531"/>
    <lineage>
        <taxon>Bacteria</taxon>
        <taxon>Bacillati</taxon>
        <taxon>Actinomycetota</taxon>
        <taxon>Actinomycetes</taxon>
        <taxon>Micromonosporales</taxon>
        <taxon>Micromonosporaceae</taxon>
        <taxon>Rugosimonospora</taxon>
    </lineage>
</organism>
<comment type="caution">
    <text evidence="3">The sequence shown here is derived from an EMBL/GenBank/DDBJ whole genome shotgun (WGS) entry which is preliminary data.</text>
</comment>
<keyword evidence="1" id="KW-0560">Oxidoreductase</keyword>
<protein>
    <submittedName>
        <fullName evidence="3">Flavin reductase family protein</fullName>
    </submittedName>
</protein>
<dbReference type="EMBL" id="BAABJQ010000046">
    <property type="protein sequence ID" value="GAA5200928.1"/>
    <property type="molecule type" value="Genomic_DNA"/>
</dbReference>
<keyword evidence="4" id="KW-1185">Reference proteome</keyword>